<evidence type="ECO:0000313" key="1">
    <source>
        <dbReference type="EMBL" id="VAW29240.1"/>
    </source>
</evidence>
<gene>
    <name evidence="1" type="ORF">MNBD_BACTEROID07-54</name>
</gene>
<proteinExistence type="predicted"/>
<dbReference type="InterPro" id="IPR029063">
    <property type="entry name" value="SAM-dependent_MTases_sf"/>
</dbReference>
<dbReference type="AlphaFoldDB" id="A0A3B0UJB9"/>
<dbReference type="EMBL" id="UOET01000339">
    <property type="protein sequence ID" value="VAW29240.1"/>
    <property type="molecule type" value="Genomic_DNA"/>
</dbReference>
<feature type="non-terminal residue" evidence="1">
    <location>
        <position position="1"/>
    </location>
</feature>
<accession>A0A3B0UJB9</accession>
<reference evidence="1" key="1">
    <citation type="submission" date="2018-06" db="EMBL/GenBank/DDBJ databases">
        <authorList>
            <person name="Zhirakovskaya E."/>
        </authorList>
    </citation>
    <scope>NUCLEOTIDE SEQUENCE</scope>
</reference>
<organism evidence="1">
    <name type="scientific">hydrothermal vent metagenome</name>
    <dbReference type="NCBI Taxonomy" id="652676"/>
    <lineage>
        <taxon>unclassified sequences</taxon>
        <taxon>metagenomes</taxon>
        <taxon>ecological metagenomes</taxon>
    </lineage>
</organism>
<sequence>ADLHGFFSKGKENITHLEGNSLTFDFAGLNKKFDLIFIDGDHHFDVVKSDTENVFTHLVHKESIVVWHDYVCHPEKVRPEVFAALWEGTPPERRKFLVHVANTMCAVYLPEIVKTHPLETPVTPRVKFTISIKCQKV</sequence>
<dbReference type="Pfam" id="PF13578">
    <property type="entry name" value="Methyltransf_24"/>
    <property type="match status" value="1"/>
</dbReference>
<dbReference type="SUPFAM" id="SSF53335">
    <property type="entry name" value="S-adenosyl-L-methionine-dependent methyltransferases"/>
    <property type="match status" value="1"/>
</dbReference>
<protein>
    <submittedName>
        <fullName evidence="1">Flavodoxin reductases (Ferredoxin-NADPH reductases) family 1</fullName>
    </submittedName>
</protein>
<name>A0A3B0UJB9_9ZZZZ</name>
<dbReference type="Gene3D" id="3.40.50.150">
    <property type="entry name" value="Vaccinia Virus protein VP39"/>
    <property type="match status" value="1"/>
</dbReference>